<evidence type="ECO:0000313" key="7">
    <source>
        <dbReference type="Proteomes" id="UP000054481"/>
    </source>
</evidence>
<keyword evidence="2 5" id="KW-0732">Signal</keyword>
<evidence type="ECO:0000313" key="6">
    <source>
        <dbReference type="EMBL" id="KJZ72322.1"/>
    </source>
</evidence>
<name>A0A0F7ZYE3_9HYPO</name>
<sequence length="389" mass="42984">MKTNQLFFFLWTSLLLLLGYSEGLSLNGRHEHAPRALAFDKRQDEVIKPEFVLRGDFRLPQEIRDTFRGFAPRVPKEALSPSQIERGSSLFHHTYGSTARYTKYVSTTTEPRVAFEFGVEPGLEPGSLIRRGYIYKIHADEKMVDAVASIGKGNMKAGYAEQAEQAVVGRVPWKQVQGWYKIEDFSKEEIAEFRKPRGTLKSMEHVEKHFIVNPEYDAAKYQRLRGAGARPELAGHRETSSAWDMEPWKAHKPEIDHNTGRWTKNSVAQKLKDYEEELTTRASGAGAAEDVVAEAEPAGFSLADVLGIRDLAAEQEVGDAAQFKLGVEFTEASETAEAIEASEAILAVEAAEEAEALAATLALEEAEAAAVAAEGATLLEEVLAFLAIL</sequence>
<dbReference type="EMBL" id="KQ030548">
    <property type="protein sequence ID" value="KJZ72322.1"/>
    <property type="molecule type" value="Genomic_DNA"/>
</dbReference>
<reference evidence="6 7" key="1">
    <citation type="journal article" date="2014" name="Genome Biol. Evol.">
        <title>Comparative genomics and transcriptomics analyses reveal divergent lifestyle features of nematode endoparasitic fungus Hirsutella minnesotensis.</title>
        <authorList>
            <person name="Lai Y."/>
            <person name="Liu K."/>
            <person name="Zhang X."/>
            <person name="Zhang X."/>
            <person name="Li K."/>
            <person name="Wang N."/>
            <person name="Shu C."/>
            <person name="Wu Y."/>
            <person name="Wang C."/>
            <person name="Bushley K.E."/>
            <person name="Xiang M."/>
            <person name="Liu X."/>
        </authorList>
    </citation>
    <scope>NUCLEOTIDE SEQUENCE [LARGE SCALE GENOMIC DNA]</scope>
    <source>
        <strain evidence="6 7">3608</strain>
    </source>
</reference>
<evidence type="ECO:0000256" key="5">
    <source>
        <dbReference type="SAM" id="SignalP"/>
    </source>
</evidence>
<proteinExistence type="predicted"/>
<dbReference type="InterPro" id="IPR001144">
    <property type="entry name" value="Enterotoxin_A"/>
</dbReference>
<evidence type="ECO:0008006" key="8">
    <source>
        <dbReference type="Google" id="ProtNLM"/>
    </source>
</evidence>
<dbReference type="Gene3D" id="3.90.210.10">
    <property type="entry name" value="Heat-Labile Enterotoxin, subunit A"/>
    <property type="match status" value="1"/>
</dbReference>
<dbReference type="GO" id="GO:0090729">
    <property type="term" value="F:toxin activity"/>
    <property type="evidence" value="ECO:0007669"/>
    <property type="project" value="UniProtKB-KW"/>
</dbReference>
<dbReference type="AlphaFoldDB" id="A0A0F7ZYE3"/>
<evidence type="ECO:0000256" key="1">
    <source>
        <dbReference type="ARBA" id="ARBA00022656"/>
    </source>
</evidence>
<protein>
    <recommendedName>
        <fullName evidence="8">Enterotoxin</fullName>
    </recommendedName>
</protein>
<keyword evidence="1" id="KW-0800">Toxin</keyword>
<accession>A0A0F7ZYE3</accession>
<feature type="signal peptide" evidence="5">
    <location>
        <begin position="1"/>
        <end position="23"/>
    </location>
</feature>
<dbReference type="OrthoDB" id="4928190at2759"/>
<evidence type="ECO:0000256" key="2">
    <source>
        <dbReference type="ARBA" id="ARBA00022729"/>
    </source>
</evidence>
<organism evidence="6 7">
    <name type="scientific">Hirsutella minnesotensis 3608</name>
    <dbReference type="NCBI Taxonomy" id="1043627"/>
    <lineage>
        <taxon>Eukaryota</taxon>
        <taxon>Fungi</taxon>
        <taxon>Dikarya</taxon>
        <taxon>Ascomycota</taxon>
        <taxon>Pezizomycotina</taxon>
        <taxon>Sordariomycetes</taxon>
        <taxon>Hypocreomycetidae</taxon>
        <taxon>Hypocreales</taxon>
        <taxon>Ophiocordycipitaceae</taxon>
        <taxon>Hirsutella</taxon>
    </lineage>
</organism>
<keyword evidence="4" id="KW-1015">Disulfide bond</keyword>
<keyword evidence="7" id="KW-1185">Reference proteome</keyword>
<keyword evidence="3" id="KW-0843">Virulence</keyword>
<feature type="chain" id="PRO_5002526108" description="Enterotoxin" evidence="5">
    <location>
        <begin position="24"/>
        <end position="389"/>
    </location>
</feature>
<dbReference type="Pfam" id="PF01375">
    <property type="entry name" value="Enterotoxin_a"/>
    <property type="match status" value="1"/>
</dbReference>
<dbReference type="SUPFAM" id="SSF56399">
    <property type="entry name" value="ADP-ribosylation"/>
    <property type="match status" value="1"/>
</dbReference>
<dbReference type="Proteomes" id="UP000054481">
    <property type="component" value="Unassembled WGS sequence"/>
</dbReference>
<gene>
    <name evidence="6" type="ORF">HIM_08248</name>
</gene>
<evidence type="ECO:0000256" key="4">
    <source>
        <dbReference type="ARBA" id="ARBA00023157"/>
    </source>
</evidence>
<evidence type="ECO:0000256" key="3">
    <source>
        <dbReference type="ARBA" id="ARBA00023026"/>
    </source>
</evidence>